<feature type="compositionally biased region" description="Acidic residues" evidence="1">
    <location>
        <begin position="1447"/>
        <end position="1460"/>
    </location>
</feature>
<keyword evidence="4" id="KW-1185">Reference proteome</keyword>
<proteinExistence type="predicted"/>
<accession>A0ABQ5KTL8</accession>
<feature type="compositionally biased region" description="Low complexity" evidence="1">
    <location>
        <begin position="1202"/>
        <end position="1214"/>
    </location>
</feature>
<dbReference type="Gene3D" id="1.10.510.10">
    <property type="entry name" value="Transferase(Phosphotransferase) domain 1"/>
    <property type="match status" value="1"/>
</dbReference>
<dbReference type="Proteomes" id="UP001057375">
    <property type="component" value="Unassembled WGS sequence"/>
</dbReference>
<dbReference type="SUPFAM" id="SSF56112">
    <property type="entry name" value="Protein kinase-like (PK-like)"/>
    <property type="match status" value="1"/>
</dbReference>
<evidence type="ECO:0000259" key="2">
    <source>
        <dbReference type="PROSITE" id="PS50011"/>
    </source>
</evidence>
<dbReference type="InterPro" id="IPR008271">
    <property type="entry name" value="Ser/Thr_kinase_AS"/>
</dbReference>
<dbReference type="PANTHER" id="PTHR44167:SF24">
    <property type="entry name" value="SERINE_THREONINE-PROTEIN KINASE CHK2"/>
    <property type="match status" value="1"/>
</dbReference>
<dbReference type="PROSITE" id="PS00108">
    <property type="entry name" value="PROTEIN_KINASE_ST"/>
    <property type="match status" value="1"/>
</dbReference>
<dbReference type="Pfam" id="PF00069">
    <property type="entry name" value="Pkinase"/>
    <property type="match status" value="1"/>
</dbReference>
<dbReference type="PROSITE" id="PS50011">
    <property type="entry name" value="PROTEIN_KINASE_DOM"/>
    <property type="match status" value="1"/>
</dbReference>
<dbReference type="EMBL" id="BQXS01011076">
    <property type="protein sequence ID" value="GKT35822.1"/>
    <property type="molecule type" value="Genomic_DNA"/>
</dbReference>
<feature type="region of interest" description="Disordered" evidence="1">
    <location>
        <begin position="1442"/>
        <end position="1466"/>
    </location>
</feature>
<feature type="domain" description="Protein kinase" evidence="2">
    <location>
        <begin position="1631"/>
        <end position="1899"/>
    </location>
</feature>
<dbReference type="InterPro" id="IPR000719">
    <property type="entry name" value="Prot_kinase_dom"/>
</dbReference>
<dbReference type="PANTHER" id="PTHR44167">
    <property type="entry name" value="OVARIAN-SPECIFIC SERINE/THREONINE-PROTEIN KINASE LOK-RELATED"/>
    <property type="match status" value="1"/>
</dbReference>
<comment type="caution">
    <text evidence="3">The sequence shown here is derived from an EMBL/GenBank/DDBJ whole genome shotgun (WGS) entry which is preliminary data.</text>
</comment>
<reference evidence="3" key="1">
    <citation type="submission" date="2022-03" db="EMBL/GenBank/DDBJ databases">
        <title>Draft genome sequence of Aduncisulcus paluster, a free-living microaerophilic Fornicata.</title>
        <authorList>
            <person name="Yuyama I."/>
            <person name="Kume K."/>
            <person name="Tamura T."/>
            <person name="Inagaki Y."/>
            <person name="Hashimoto T."/>
        </authorList>
    </citation>
    <scope>NUCLEOTIDE SEQUENCE</scope>
    <source>
        <strain evidence="3">NY0171</strain>
    </source>
</reference>
<dbReference type="InterPro" id="IPR011009">
    <property type="entry name" value="Kinase-like_dom_sf"/>
</dbReference>
<dbReference type="PROSITE" id="PS51257">
    <property type="entry name" value="PROKAR_LIPOPROTEIN"/>
    <property type="match status" value="1"/>
</dbReference>
<dbReference type="SMART" id="SM00220">
    <property type="entry name" value="S_TKc"/>
    <property type="match status" value="1"/>
</dbReference>
<name>A0ABQ5KTL8_9EUKA</name>
<evidence type="ECO:0000313" key="4">
    <source>
        <dbReference type="Proteomes" id="UP001057375"/>
    </source>
</evidence>
<protein>
    <recommendedName>
        <fullName evidence="2">Protein kinase domain-containing protein</fullName>
    </recommendedName>
</protein>
<evidence type="ECO:0000313" key="3">
    <source>
        <dbReference type="EMBL" id="GKT35822.1"/>
    </source>
</evidence>
<organism evidence="3 4">
    <name type="scientific">Aduncisulcus paluster</name>
    <dbReference type="NCBI Taxonomy" id="2918883"/>
    <lineage>
        <taxon>Eukaryota</taxon>
        <taxon>Metamonada</taxon>
        <taxon>Carpediemonas-like organisms</taxon>
        <taxon>Aduncisulcus</taxon>
    </lineage>
</organism>
<sequence>MDLSTKQFKFIFGVCNIMSFSCTHQKSGRFDYPPIMRFGFQAAEIDILASTGKFPFGQNNSSLHNCLGGTEKSCCFENVQLPFKEPYFIENLYLCFNGRSDQPITLELSFTTETGAKITKSGYISRKNSGDNWYRLDNFALTEKVIECEIIVTSMATNCQVHGIIFGLTTADSARKTSEWESKVINGTFVQASQYNSPPHAYTASSVSQPDSIYRGSFYGSYNQSNAQEALTGDGSVDFYRMQIHFVSPRYIQHMYINVYGNDQIKDVEAIFYSSTGVRTSKCLRVNTTNSGQYQWHSFPVDVESVIACELITKTSYNGNPYASVQGLYFLADASKDSTCSSLLSTRVAEGGIKSLLIRESEYIDLSLALEKSYSKFSSVQGVYAPGQDLGDISKMLPFLQSGLCFHSLEFEFHSPFSLSSIHICCKITNYQPKYLDIIFTLDDGSSRIHKYEVVPKRNYKYEWHSLPVEIDQVVKCVISPCQSHWSLLYGLQFEDGGPLKSELPFYRTLSLYKNWKHQYFNPDELCEFEIGDIEVFPAEKEDLTLDMLQGKGIAEFKSLTIPFSTPCDIVEVFIRIDRVKRIGFKFFTSDNEFEMICQNRNEIRGYYWFSIEVGIEKVLSCEISCLDEDGTLLYPAGICFLKHSDLIHGIRHSKSGFSPSDFQIQKHLDFIKDMNTLPCEITKIRGKYLGFQPKSRIQKVLNDSGRVQFQSILLPFVFPHTVNGVYLCVHGNNSPRVLVLKLWSSSSEEPEIRYLKFSLPEEKMIEWHYFPMFFKDLSRCEICHESSWDGRDFSTLFGIKFIMDKYAASILQESKTLSLLQALSEQVDMRIKTMKKKFDDEIAIKLKEHQDIIDQQQQYISEMDSKHSRYRDELLHEIHCVSARQSGKGVKIDVSVNNEYKQTKQNRDRIFSGLSEFIDIEKIQNGISLLSSFPRSLWLEPSKQFFLFNVLSFFCNVLDLPTELEQTFSLEESSYPGIASIHHRIRAITCGLSSSPKQICADCSKDLPSKNPVLTDLETRIQQLDHECVRASSHVTNEFVNDLIESCHKSIEYGRGLIVHAILDDDESQGYEHLSDHVRGSVELFNRMVSLLDKNVQTFKEDCASFALDMSELGTKNWSKNYAEKDILGLLKQLQAISKLTMLDDEKYDRKEEKDEESEEVIAIDRDQREFDVTLPSLPQNALSSILLMYPTEIDSDVAHSSSSSSSSSPSSSTYDGLASPKSIRDQISSILSSIQIQVSSFSVTQLKTKHAECIQNLQHARAALFKVCCDHTKKCIEQSKQSEAKLKELKARQEGTVSMSIDQSKSILDVKEETLEQFKTEQENITILNNILSLQCQYICSRDDLEDCVVDIVSSIAGLIGLCSEYLSFILPYRHAIRCCLLRVSELNSWIESVTEVEQSEAEMTKLDKKRKKLKGKMERLMDKEKVCKGDIRSYKEQLQKVQYEDDEEEEEDSESGDTDSISQKLEAQEAKLREIQEKISKYRDELNECSSRCMALQRYASILASAGFSVPPRLDMSQVGSSSELPLIFSTSTVLGMFSNVEEIRPEGSSSYGFRNEGKVFKANWTHVKGNTGGRMIKEDIPVFLKFFDIPSETSEWASSSAYKQLLPLIFSTSTVLGMFSNVEEIRPEGSSSYGFRNEGKVFKANWTHVKGNTGGRMIKEDIPVFLKFFDIPSETSEWASSSAYKQLVRSAVTARCRGDCRFIIPLLSVFHDRHIYKSSVSGAYLVFPLMEHGDLYQWIRKFSPSLSELKHVMKCILHALIHLHKRGIVHCDLKPQNVLIDSKGNGVLSDFEGAVDASQRASRLLSQTMLVGTQGYIAPEITAAVHNSKSPHPEPSSDMFSFGVLLKDVFVRWMEKKKASSIVIPDEVEGIIMHCTKENPSERPSAADILSHSWFM</sequence>
<gene>
    <name evidence="3" type="ORF">ADUPG1_008901</name>
</gene>
<feature type="region of interest" description="Disordered" evidence="1">
    <location>
        <begin position="1199"/>
        <end position="1221"/>
    </location>
</feature>
<evidence type="ECO:0000256" key="1">
    <source>
        <dbReference type="SAM" id="MobiDB-lite"/>
    </source>
</evidence>